<feature type="transmembrane region" description="Helical" evidence="8">
    <location>
        <begin position="97"/>
        <end position="121"/>
    </location>
</feature>
<dbReference type="InterPro" id="IPR001851">
    <property type="entry name" value="ABC_transp_permease"/>
</dbReference>
<evidence type="ECO:0000256" key="7">
    <source>
        <dbReference type="ARBA" id="ARBA00023136"/>
    </source>
</evidence>
<evidence type="ECO:0000256" key="4">
    <source>
        <dbReference type="ARBA" id="ARBA00022519"/>
    </source>
</evidence>
<evidence type="ECO:0000256" key="6">
    <source>
        <dbReference type="ARBA" id="ARBA00022989"/>
    </source>
</evidence>
<reference evidence="9 10" key="1">
    <citation type="journal article" date="2021" name="Sci. Rep.">
        <title>The distribution of antibiotic resistance genes in chicken gut microbiota commensals.</title>
        <authorList>
            <person name="Juricova H."/>
            <person name="Matiasovicova J."/>
            <person name="Kubasova T."/>
            <person name="Cejkova D."/>
            <person name="Rychlik I."/>
        </authorList>
    </citation>
    <scope>NUCLEOTIDE SEQUENCE [LARGE SCALE GENOMIC DNA]</scope>
    <source>
        <strain evidence="9 10">An411</strain>
    </source>
</reference>
<feature type="transmembrane region" description="Helical" evidence="8">
    <location>
        <begin position="310"/>
        <end position="328"/>
    </location>
</feature>
<evidence type="ECO:0000256" key="3">
    <source>
        <dbReference type="ARBA" id="ARBA00022475"/>
    </source>
</evidence>
<keyword evidence="5 8" id="KW-0812">Transmembrane</keyword>
<dbReference type="Pfam" id="PF02653">
    <property type="entry name" value="BPD_transp_2"/>
    <property type="match status" value="1"/>
</dbReference>
<comment type="subcellular location">
    <subcellularLocation>
        <location evidence="1">Cell membrane</location>
        <topology evidence="1">Multi-pass membrane protein</topology>
    </subcellularLocation>
</comment>
<protein>
    <submittedName>
        <fullName evidence="9">ABC transporter permease</fullName>
    </submittedName>
</protein>
<comment type="caution">
    <text evidence="9">The sequence shown here is derived from an EMBL/GenBank/DDBJ whole genome shotgun (WGS) entry which is preliminary data.</text>
</comment>
<keyword evidence="3" id="KW-1003">Cell membrane</keyword>
<keyword evidence="2" id="KW-0813">Transport</keyword>
<accession>A0ABS2FXR0</accession>
<feature type="transmembrane region" description="Helical" evidence="8">
    <location>
        <begin position="180"/>
        <end position="199"/>
    </location>
</feature>
<evidence type="ECO:0000313" key="10">
    <source>
        <dbReference type="Proteomes" id="UP000719500"/>
    </source>
</evidence>
<keyword evidence="10" id="KW-1185">Reference proteome</keyword>
<evidence type="ECO:0000256" key="1">
    <source>
        <dbReference type="ARBA" id="ARBA00004651"/>
    </source>
</evidence>
<dbReference type="Proteomes" id="UP000719500">
    <property type="component" value="Unassembled WGS sequence"/>
</dbReference>
<proteinExistence type="predicted"/>
<organism evidence="9 10">
    <name type="scientific">Oscillibacter valericigenes</name>
    <dbReference type="NCBI Taxonomy" id="351091"/>
    <lineage>
        <taxon>Bacteria</taxon>
        <taxon>Bacillati</taxon>
        <taxon>Bacillota</taxon>
        <taxon>Clostridia</taxon>
        <taxon>Eubacteriales</taxon>
        <taxon>Oscillospiraceae</taxon>
        <taxon>Oscillibacter</taxon>
    </lineage>
</organism>
<keyword evidence="7 8" id="KW-0472">Membrane</keyword>
<evidence type="ECO:0000256" key="2">
    <source>
        <dbReference type="ARBA" id="ARBA00022448"/>
    </source>
</evidence>
<keyword evidence="4" id="KW-0997">Cell inner membrane</keyword>
<dbReference type="PANTHER" id="PTHR32196:SF21">
    <property type="entry name" value="ABC TRANSPORTER PERMEASE PROTEIN YPHD-RELATED"/>
    <property type="match status" value="1"/>
</dbReference>
<gene>
    <name evidence="9" type="ORF">H9X91_09535</name>
</gene>
<name>A0ABS2FXR0_9FIRM</name>
<keyword evidence="6 8" id="KW-1133">Transmembrane helix</keyword>
<evidence type="ECO:0000256" key="5">
    <source>
        <dbReference type="ARBA" id="ARBA00022692"/>
    </source>
</evidence>
<evidence type="ECO:0000313" key="9">
    <source>
        <dbReference type="EMBL" id="MBM6851675.1"/>
    </source>
</evidence>
<feature type="transmembrane region" description="Helical" evidence="8">
    <location>
        <begin position="12"/>
        <end position="32"/>
    </location>
</feature>
<dbReference type="RefSeq" id="WP_204804626.1">
    <property type="nucleotide sequence ID" value="NZ_JACSNS010000011.1"/>
</dbReference>
<dbReference type="EMBL" id="JACSNX010000014">
    <property type="protein sequence ID" value="MBM6851675.1"/>
    <property type="molecule type" value="Genomic_DNA"/>
</dbReference>
<feature type="transmembrane region" description="Helical" evidence="8">
    <location>
        <begin position="228"/>
        <end position="248"/>
    </location>
</feature>
<evidence type="ECO:0000256" key="8">
    <source>
        <dbReference type="SAM" id="Phobius"/>
    </source>
</evidence>
<dbReference type="PANTHER" id="PTHR32196">
    <property type="entry name" value="ABC TRANSPORTER PERMEASE PROTEIN YPHD-RELATED-RELATED"/>
    <property type="match status" value="1"/>
</dbReference>
<dbReference type="CDD" id="cd06579">
    <property type="entry name" value="TM_PBP1_transp_AraH_like"/>
    <property type="match status" value="1"/>
</dbReference>
<sequence>MKKKSSARELLQKLGTLMALFILVLIFCIMMPDTFPKITNIMNIFKQASINCLIASGMLCALITAGIDLSVGSNCVLCTCTIGVLVENFGITSTPLLIIAGLAVSTFAGFINGTLLTRLDLPHPFVSTMGMKNVLWGIALVITGSKSIGFTNKGVDSLMAIGGNSVFTTYNADGTVNFPGIPISFILVLVVFCIFHVFLTRSALGRQIYCVGGNPEAARLSGIPSKNVLTFVYTLSGFMAGMAGVISVGRLASANGNAGQTYDNDAIAACIVGGASFTGGKGTIWGTLIGALLMAVIRNGLNLMGASNDIQYIVIGAVIILAVTVDVFRNKAEAKARKMAAQ</sequence>